<evidence type="ECO:0000313" key="6">
    <source>
        <dbReference type="RefSeq" id="XP_025835836.1"/>
    </source>
</evidence>
<dbReference type="InterPro" id="IPR002138">
    <property type="entry name" value="Pept_C14_p10"/>
</dbReference>
<reference evidence="6" key="1">
    <citation type="submission" date="2025-08" db="UniProtKB">
        <authorList>
            <consortium name="RefSeq"/>
        </authorList>
    </citation>
    <scope>IDENTIFICATION</scope>
    <source>
        <tissue evidence="6">Entire body</tissue>
    </source>
</reference>
<dbReference type="InterPro" id="IPR016129">
    <property type="entry name" value="Caspase_his_AS"/>
</dbReference>
<evidence type="ECO:0000259" key="4">
    <source>
        <dbReference type="PROSITE" id="PS50208"/>
    </source>
</evidence>
<comment type="similarity">
    <text evidence="1 2">Belongs to the peptidase C14A family.</text>
</comment>
<dbReference type="CDD" id="cd00032">
    <property type="entry name" value="CASc"/>
    <property type="match status" value="1"/>
</dbReference>
<dbReference type="AlphaFoldDB" id="A0A7F5RIN3"/>
<dbReference type="GO" id="GO:0043525">
    <property type="term" value="P:positive regulation of neuron apoptotic process"/>
    <property type="evidence" value="ECO:0007669"/>
    <property type="project" value="TreeGrafter"/>
</dbReference>
<gene>
    <name evidence="6" type="primary">LOC108742126</name>
</gene>
<dbReference type="OrthoDB" id="6116485at2759"/>
<dbReference type="PANTHER" id="PTHR10454:SF232">
    <property type="entry name" value="AT03047P-RELATED"/>
    <property type="match status" value="1"/>
</dbReference>
<evidence type="ECO:0000259" key="3">
    <source>
        <dbReference type="PROSITE" id="PS50207"/>
    </source>
</evidence>
<dbReference type="SUPFAM" id="SSF52129">
    <property type="entry name" value="Caspase-like"/>
    <property type="match status" value="1"/>
</dbReference>
<dbReference type="Pfam" id="PF00656">
    <property type="entry name" value="Peptidase_C14"/>
    <property type="match status" value="2"/>
</dbReference>
<dbReference type="Gene3D" id="3.30.70.1470">
    <property type="entry name" value="Caspase-like"/>
    <property type="match status" value="1"/>
</dbReference>
<dbReference type="GO" id="GO:0006915">
    <property type="term" value="P:apoptotic process"/>
    <property type="evidence" value="ECO:0007669"/>
    <property type="project" value="TreeGrafter"/>
</dbReference>
<dbReference type="PROSITE" id="PS01121">
    <property type="entry name" value="CASPASE_HIS"/>
    <property type="match status" value="1"/>
</dbReference>
<evidence type="ECO:0000313" key="5">
    <source>
        <dbReference type="Proteomes" id="UP000192223"/>
    </source>
</evidence>
<dbReference type="GO" id="GO:0004197">
    <property type="term" value="F:cysteine-type endopeptidase activity"/>
    <property type="evidence" value="ECO:0007669"/>
    <property type="project" value="InterPro"/>
</dbReference>
<dbReference type="Proteomes" id="UP000192223">
    <property type="component" value="Unplaced"/>
</dbReference>
<dbReference type="GO" id="GO:0006508">
    <property type="term" value="P:proteolysis"/>
    <property type="evidence" value="ECO:0007669"/>
    <property type="project" value="InterPro"/>
</dbReference>
<keyword evidence="5" id="KW-1185">Reference proteome</keyword>
<dbReference type="PRINTS" id="PR00376">
    <property type="entry name" value="IL1BCENZYME"/>
</dbReference>
<dbReference type="KEGG" id="apln:108742126"/>
<dbReference type="InterPro" id="IPR002398">
    <property type="entry name" value="Pept_C14"/>
</dbReference>
<evidence type="ECO:0000256" key="1">
    <source>
        <dbReference type="ARBA" id="ARBA00010134"/>
    </source>
</evidence>
<dbReference type="InterPro" id="IPR029030">
    <property type="entry name" value="Caspase-like_dom_sf"/>
</dbReference>
<protein>
    <submittedName>
        <fullName evidence="6">Caspase-1-like</fullName>
    </submittedName>
</protein>
<dbReference type="GO" id="GO:0005737">
    <property type="term" value="C:cytoplasm"/>
    <property type="evidence" value="ECO:0007669"/>
    <property type="project" value="TreeGrafter"/>
</dbReference>
<accession>A0A7F5RIN3</accession>
<sequence>MNYKQRGRAIIFNHYKFQTLNSRDGTDLDEKNLKKRLSALNFDIKVHRDLKYMEIYQTLQTAAEDKHEDVGCLMIIVLTHGESNGLHAYDHMYSVDTLWTPFVGNKCPSLVGKPKIFLIQVTIFYFVGYYSWRSPLNGSWFIECLCKELEKHASERDFLTILTFVNRRMAIDYESNVPDVAYMHKKKQIGSIMTTLTRLLYFYEHNLILEEGTE</sequence>
<dbReference type="InterPro" id="IPR015917">
    <property type="entry name" value="Pept_C14A"/>
</dbReference>
<dbReference type="RefSeq" id="XP_025835836.1">
    <property type="nucleotide sequence ID" value="XM_025980051.1"/>
</dbReference>
<dbReference type="InterPro" id="IPR001309">
    <property type="entry name" value="Pept_C14_p20"/>
</dbReference>
<dbReference type="GeneID" id="108742126"/>
<feature type="domain" description="Caspase family p20" evidence="4">
    <location>
        <begin position="5"/>
        <end position="121"/>
    </location>
</feature>
<name>A0A7F5RIN3_AGRPL</name>
<dbReference type="PANTHER" id="PTHR10454">
    <property type="entry name" value="CASPASE"/>
    <property type="match status" value="1"/>
</dbReference>
<dbReference type="SMART" id="SM00115">
    <property type="entry name" value="CASc"/>
    <property type="match status" value="1"/>
</dbReference>
<dbReference type="Gene3D" id="3.40.50.1460">
    <property type="match status" value="1"/>
</dbReference>
<dbReference type="InParanoid" id="A0A7F5RIN3"/>
<proteinExistence type="inferred from homology"/>
<organism evidence="5 6">
    <name type="scientific">Agrilus planipennis</name>
    <name type="common">Emerald ash borer</name>
    <name type="synonym">Agrilus marcopoli</name>
    <dbReference type="NCBI Taxonomy" id="224129"/>
    <lineage>
        <taxon>Eukaryota</taxon>
        <taxon>Metazoa</taxon>
        <taxon>Ecdysozoa</taxon>
        <taxon>Arthropoda</taxon>
        <taxon>Hexapoda</taxon>
        <taxon>Insecta</taxon>
        <taxon>Pterygota</taxon>
        <taxon>Neoptera</taxon>
        <taxon>Endopterygota</taxon>
        <taxon>Coleoptera</taxon>
        <taxon>Polyphaga</taxon>
        <taxon>Elateriformia</taxon>
        <taxon>Buprestoidea</taxon>
        <taxon>Buprestidae</taxon>
        <taxon>Agrilinae</taxon>
        <taxon>Agrilus</taxon>
    </lineage>
</organism>
<dbReference type="InterPro" id="IPR011600">
    <property type="entry name" value="Pept_C14_caspase"/>
</dbReference>
<evidence type="ECO:0000256" key="2">
    <source>
        <dbReference type="RuleBase" id="RU003971"/>
    </source>
</evidence>
<feature type="domain" description="Caspase family p10" evidence="3">
    <location>
        <begin position="128"/>
        <end position="204"/>
    </location>
</feature>
<dbReference type="PROSITE" id="PS50208">
    <property type="entry name" value="CASPASE_P20"/>
    <property type="match status" value="1"/>
</dbReference>
<dbReference type="PROSITE" id="PS50207">
    <property type="entry name" value="CASPASE_P10"/>
    <property type="match status" value="1"/>
</dbReference>